<evidence type="ECO:0000313" key="3">
    <source>
        <dbReference type="Proteomes" id="UP001208017"/>
    </source>
</evidence>
<dbReference type="InterPro" id="IPR000182">
    <property type="entry name" value="GNAT_dom"/>
</dbReference>
<dbReference type="RefSeq" id="WP_267150940.1">
    <property type="nucleotide sequence ID" value="NZ_JAPMLT010000002.1"/>
</dbReference>
<dbReference type="Proteomes" id="UP001208017">
    <property type="component" value="Unassembled WGS sequence"/>
</dbReference>
<dbReference type="EMBL" id="JAPMLT010000002">
    <property type="protein sequence ID" value="MCX7569710.1"/>
    <property type="molecule type" value="Genomic_DNA"/>
</dbReference>
<feature type="domain" description="N-acetyltransferase" evidence="1">
    <location>
        <begin position="22"/>
        <end position="173"/>
    </location>
</feature>
<organism evidence="2 3">
    <name type="scientific">Tumebacillus lacus</name>
    <dbReference type="NCBI Taxonomy" id="2995335"/>
    <lineage>
        <taxon>Bacteria</taxon>
        <taxon>Bacillati</taxon>
        <taxon>Bacillota</taxon>
        <taxon>Bacilli</taxon>
        <taxon>Bacillales</taxon>
        <taxon>Alicyclobacillaceae</taxon>
        <taxon>Tumebacillus</taxon>
    </lineage>
</organism>
<dbReference type="Gene3D" id="3.40.630.30">
    <property type="match status" value="1"/>
</dbReference>
<reference evidence="2 3" key="1">
    <citation type="submission" date="2022-11" db="EMBL/GenBank/DDBJ databases">
        <title>Study of microbial diversity in lake waters.</title>
        <authorList>
            <person name="Zhang J."/>
        </authorList>
    </citation>
    <scope>NUCLEOTIDE SEQUENCE [LARGE SCALE GENOMIC DNA]</scope>
    <source>
        <strain evidence="2 3">DT12</strain>
    </source>
</reference>
<gene>
    <name evidence="2" type="ORF">OS242_07010</name>
</gene>
<dbReference type="InterPro" id="IPR016181">
    <property type="entry name" value="Acyl_CoA_acyltransferase"/>
</dbReference>
<sequence length="181" mass="20819">MIKQLQGERVYLRHDLPEDVEVHLRAMTDPEMRKLTGTKPLFTRASVEEWLTRRASDPTRVSMAICLQETDELIGELELLEIDHINRNAYIRIALNGDAHLGKGYGTEAMRLLLDYGFGTLGLHRVELNVFSYNARAQKSYAKLGFQSEGVQRQALYYDHEWHDSIIMGVLEHEFRAAMGK</sequence>
<protein>
    <submittedName>
        <fullName evidence="2">GNAT family protein</fullName>
    </submittedName>
</protein>
<dbReference type="PANTHER" id="PTHR43415:SF3">
    <property type="entry name" value="GNAT-FAMILY ACETYLTRANSFERASE"/>
    <property type="match status" value="1"/>
</dbReference>
<proteinExistence type="predicted"/>
<dbReference type="PROSITE" id="PS51186">
    <property type="entry name" value="GNAT"/>
    <property type="match status" value="1"/>
</dbReference>
<evidence type="ECO:0000313" key="2">
    <source>
        <dbReference type="EMBL" id="MCX7569710.1"/>
    </source>
</evidence>
<dbReference type="SUPFAM" id="SSF55729">
    <property type="entry name" value="Acyl-CoA N-acyltransferases (Nat)"/>
    <property type="match status" value="1"/>
</dbReference>
<comment type="caution">
    <text evidence="2">The sequence shown here is derived from an EMBL/GenBank/DDBJ whole genome shotgun (WGS) entry which is preliminary data.</text>
</comment>
<dbReference type="PANTHER" id="PTHR43415">
    <property type="entry name" value="SPERMIDINE N(1)-ACETYLTRANSFERASE"/>
    <property type="match status" value="1"/>
</dbReference>
<name>A0ABT3X2A9_9BACL</name>
<dbReference type="Pfam" id="PF13302">
    <property type="entry name" value="Acetyltransf_3"/>
    <property type="match status" value="1"/>
</dbReference>
<keyword evidence="3" id="KW-1185">Reference proteome</keyword>
<evidence type="ECO:0000259" key="1">
    <source>
        <dbReference type="PROSITE" id="PS51186"/>
    </source>
</evidence>
<accession>A0ABT3X2A9</accession>